<feature type="compositionally biased region" description="Basic and acidic residues" evidence="6">
    <location>
        <begin position="910"/>
        <end position="919"/>
    </location>
</feature>
<feature type="region of interest" description="Disordered" evidence="6">
    <location>
        <begin position="910"/>
        <end position="1126"/>
    </location>
</feature>
<name>A0A5B6VEF8_9ROSI</name>
<feature type="compositionally biased region" description="Polar residues" evidence="6">
    <location>
        <begin position="1095"/>
        <end position="1120"/>
    </location>
</feature>
<comment type="subcellular location">
    <subcellularLocation>
        <location evidence="1">Nucleus</location>
    </subcellularLocation>
</comment>
<feature type="compositionally biased region" description="Low complexity" evidence="6">
    <location>
        <begin position="1083"/>
        <end position="1094"/>
    </location>
</feature>
<keyword evidence="4" id="KW-0862">Zinc</keyword>
<dbReference type="OrthoDB" id="21264at2759"/>
<proteinExistence type="predicted"/>
<dbReference type="Pfam" id="PF22908">
    <property type="entry name" value="PHD_NSD"/>
    <property type="match status" value="1"/>
</dbReference>
<gene>
    <name evidence="8" type="ORF">EPI10_002439</name>
</gene>
<feature type="compositionally biased region" description="Basic and acidic residues" evidence="6">
    <location>
        <begin position="996"/>
        <end position="1019"/>
    </location>
</feature>
<dbReference type="PANTHER" id="PTHR46235:SF3">
    <property type="entry name" value="PHD FINGER-CONTAINING PROTEIN DDB_G0268158"/>
    <property type="match status" value="1"/>
</dbReference>
<dbReference type="GO" id="GO:0008270">
    <property type="term" value="F:zinc ion binding"/>
    <property type="evidence" value="ECO:0007669"/>
    <property type="project" value="UniProtKB-KW"/>
</dbReference>
<organism evidence="8 9">
    <name type="scientific">Gossypium australe</name>
    <dbReference type="NCBI Taxonomy" id="47621"/>
    <lineage>
        <taxon>Eukaryota</taxon>
        <taxon>Viridiplantae</taxon>
        <taxon>Streptophyta</taxon>
        <taxon>Embryophyta</taxon>
        <taxon>Tracheophyta</taxon>
        <taxon>Spermatophyta</taxon>
        <taxon>Magnoliopsida</taxon>
        <taxon>eudicotyledons</taxon>
        <taxon>Gunneridae</taxon>
        <taxon>Pentapetalae</taxon>
        <taxon>rosids</taxon>
        <taxon>malvids</taxon>
        <taxon>Malvales</taxon>
        <taxon>Malvaceae</taxon>
        <taxon>Malvoideae</taxon>
        <taxon>Gossypium</taxon>
    </lineage>
</organism>
<dbReference type="Pfam" id="PF12047">
    <property type="entry name" value="DNMT1-RFD"/>
    <property type="match status" value="1"/>
</dbReference>
<dbReference type="InterPro" id="IPR058939">
    <property type="entry name" value="Mtase_EDM2"/>
</dbReference>
<evidence type="ECO:0000256" key="2">
    <source>
        <dbReference type="ARBA" id="ARBA00022723"/>
    </source>
</evidence>
<feature type="compositionally biased region" description="Basic and acidic residues" evidence="6">
    <location>
        <begin position="453"/>
        <end position="462"/>
    </location>
</feature>
<sequence>MAFSDDEEEEALIHSVSNYYFNDEKDEAVCFSQLPLQFGGKECLSGGSKKKIFLRGIADDGLLTICKHVTAWKFDLSNVGKPDISVLSKDSGWLKLQKPRKSFEPVIRSVLISVHCLHLISWNPDLSGKSLWDQLAKIFSLYEVKPSQNDLVDHMDLIAEAVKSDDSLAKSKSVGCLCFEQFLHSFLEEKPKKRKLANEVRYYPSMCMRSFHATEDDDSARESACESLGFTPNQVKALETLLCKNCEYNQHQCFACGKLGSSDKSSGAEVFRCSNATCGHFYHPHCVAKFLHKGDKVAAEEHAKRISSGEFFTCPTHKCCVCQQGENKKVEELQFALCRRCPTSYHRKCLPREIAFDDIEEEGIITRAWDGLLVNRVLIYCLKHEIDEDLGTPIRDHIKFPFDESKKRKASDVLTSHEKVGSKKKTLALEGTSQERTAMKAAKQSSSVVKADQTSKKSEKVTPRTNSLKKVKATGPSKKPLRQNSKPLPMDAGKSSAADGNKTSLGGRLFALMNQESEQQIKPGRQDNLKGGLSKAAVVNSTATSKSSDMPSLDADSERRLLNLMKEAESSVTLEDIITKPKVLSTHGYSSRSVIDRTITLGKIEGLVEAVRMALAKLEDGCSIEDAQAVCEPEVLNHIFKWQNKLRVYLAPFLYGMRYSSFGRHFTKVDKLEEIVDRLHWYVQDGDTVVDFCCGANDFSLIMKRKLEETRKKCSFKNYDIFQAKNDFNFERRDWMSVQQKELPTGSQLIMGLNPPFGVKAALANKFIDKALEFNPKLLILIVPPETERLDKKKSLKYPYELVWEDNNLLSGKSFYLPGSIDANDKQMDQWNVMAPPLYLWSRSDFSAKNKSIAEKHGHVPREPASSNQEMNIDETRISDFELPLEDDGLRDAAAELKDHMQNHEIEECKKEKSVEVTPKECSPCQRSDEKNQSKETSSNKKIKHSEENNGRKTDKKSGGRTPRSETHDGIPHSSPSYVMGSSRSTVEVKGASPKLHSEENLGRKTDKMSGGRTPRSETHGGIPHSSPSNVMGSSRSSVEGASSKLHSEENLGRKTNKSGRRTPRSDTYSGIPHSSPSNVMGSSRSSVECASRSPNQHRIPNMHSSQAPRRTSYGDTRTSVGDDMGRRYNMSYDPYSAGTHSHGYRPYPDEVNREFNLRSQVHLYGQEPGLFPRRNDLAGLNSLYGPTTPSYGQHNGATVNPSYRMNMSAMQRYAPRLDELNYTRMGGAGPEPPVMGNRNAFYDPRPPFMIDPRAPRPPYTLGFSPGPYHPYSHHNSAGTLNLASRFSLEYVKLK</sequence>
<keyword evidence="2" id="KW-0479">Metal-binding</keyword>
<evidence type="ECO:0000259" key="7">
    <source>
        <dbReference type="SMART" id="SM00249"/>
    </source>
</evidence>
<feature type="region of interest" description="Disordered" evidence="6">
    <location>
        <begin position="411"/>
        <end position="504"/>
    </location>
</feature>
<evidence type="ECO:0000313" key="8">
    <source>
        <dbReference type="EMBL" id="KAA3467427.1"/>
    </source>
</evidence>
<feature type="compositionally biased region" description="Polar residues" evidence="6">
    <location>
        <begin position="1066"/>
        <end position="1082"/>
    </location>
</feature>
<dbReference type="Gene3D" id="3.30.40.10">
    <property type="entry name" value="Zinc/RING finger domain, C3HC4 (zinc finger)"/>
    <property type="match status" value="1"/>
</dbReference>
<dbReference type="EMBL" id="SMMG02000007">
    <property type="protein sequence ID" value="KAA3467427.1"/>
    <property type="molecule type" value="Genomic_DNA"/>
</dbReference>
<reference evidence="8" key="1">
    <citation type="submission" date="2019-08" db="EMBL/GenBank/DDBJ databases">
        <authorList>
            <person name="Liu F."/>
        </authorList>
    </citation>
    <scope>NUCLEOTIDE SEQUENCE [LARGE SCALE GENOMIC DNA]</scope>
    <source>
        <strain evidence="8">PA1801</strain>
        <tissue evidence="8">Leaf</tissue>
    </source>
</reference>
<dbReference type="InterPro" id="IPR001965">
    <property type="entry name" value="Znf_PHD"/>
</dbReference>
<evidence type="ECO:0000256" key="3">
    <source>
        <dbReference type="ARBA" id="ARBA00022771"/>
    </source>
</evidence>
<keyword evidence="3" id="KW-0863">Zinc-finger</keyword>
<evidence type="ECO:0000256" key="6">
    <source>
        <dbReference type="SAM" id="MobiDB-lite"/>
    </source>
</evidence>
<dbReference type="Pfam" id="PF26055">
    <property type="entry name" value="Mtase_EDM2"/>
    <property type="match status" value="1"/>
</dbReference>
<feature type="compositionally biased region" description="Low complexity" evidence="6">
    <location>
        <begin position="1034"/>
        <end position="1044"/>
    </location>
</feature>
<evidence type="ECO:0000256" key="5">
    <source>
        <dbReference type="ARBA" id="ARBA00023242"/>
    </source>
</evidence>
<dbReference type="CDD" id="cd15565">
    <property type="entry name" value="PHD2_NSD"/>
    <property type="match status" value="1"/>
</dbReference>
<feature type="compositionally biased region" description="Basic and acidic residues" evidence="6">
    <location>
        <begin position="945"/>
        <end position="971"/>
    </location>
</feature>
<evidence type="ECO:0000256" key="4">
    <source>
        <dbReference type="ARBA" id="ARBA00022833"/>
    </source>
</evidence>
<dbReference type="CDD" id="cd15566">
    <property type="entry name" value="PHD3_NSD"/>
    <property type="match status" value="1"/>
</dbReference>
<feature type="domain" description="Zinc finger PHD-type" evidence="7">
    <location>
        <begin position="252"/>
        <end position="318"/>
    </location>
</feature>
<dbReference type="GO" id="GO:0005634">
    <property type="term" value="C:nucleus"/>
    <property type="evidence" value="ECO:0007669"/>
    <property type="project" value="UniProtKB-SubCell"/>
</dbReference>
<protein>
    <submittedName>
        <fullName evidence="8">Protein ENHANCED DOWNY MILDEW 2</fullName>
    </submittedName>
</protein>
<evidence type="ECO:0000256" key="1">
    <source>
        <dbReference type="ARBA" id="ARBA00004123"/>
    </source>
</evidence>
<feature type="domain" description="Zinc finger PHD-type" evidence="7">
    <location>
        <begin position="319"/>
        <end position="385"/>
    </location>
</feature>
<comment type="caution">
    <text evidence="8">The sequence shown here is derived from an EMBL/GenBank/DDBJ whole genome shotgun (WGS) entry which is preliminary data.</text>
</comment>
<dbReference type="InterPro" id="IPR022702">
    <property type="entry name" value="Cytosine_MeTrfase1_RFD"/>
</dbReference>
<accession>A0A5B6VEF8</accession>
<dbReference type="InterPro" id="IPR055198">
    <property type="entry name" value="NSD_PHD"/>
</dbReference>
<feature type="compositionally biased region" description="Polar residues" evidence="6">
    <location>
        <begin position="974"/>
        <end position="986"/>
    </location>
</feature>
<dbReference type="InterPro" id="IPR013083">
    <property type="entry name" value="Znf_RING/FYVE/PHD"/>
</dbReference>
<dbReference type="Proteomes" id="UP000325315">
    <property type="component" value="Unassembled WGS sequence"/>
</dbReference>
<evidence type="ECO:0000313" key="9">
    <source>
        <dbReference type="Proteomes" id="UP000325315"/>
    </source>
</evidence>
<dbReference type="SMART" id="SM00249">
    <property type="entry name" value="PHD"/>
    <property type="match status" value="2"/>
</dbReference>
<keyword evidence="5" id="KW-0539">Nucleus</keyword>
<dbReference type="PANTHER" id="PTHR46235">
    <property type="entry name" value="PHD FINGER-CONTAINING PROTEIN DDB_G0268158"/>
    <property type="match status" value="1"/>
</dbReference>
<keyword evidence="9" id="KW-1185">Reference proteome</keyword>